<feature type="domain" description="LysM" evidence="2">
    <location>
        <begin position="199"/>
        <end position="243"/>
    </location>
</feature>
<proteinExistence type="predicted"/>
<name>A0A2G9Z0H1_9BACT</name>
<dbReference type="Proteomes" id="UP000228681">
    <property type="component" value="Unassembled WGS sequence"/>
</dbReference>
<dbReference type="PROSITE" id="PS51782">
    <property type="entry name" value="LYSM"/>
    <property type="match status" value="2"/>
</dbReference>
<dbReference type="PANTHER" id="PTHR21666">
    <property type="entry name" value="PEPTIDASE-RELATED"/>
    <property type="match status" value="1"/>
</dbReference>
<dbReference type="Gene3D" id="3.10.350.10">
    <property type="entry name" value="LysM domain"/>
    <property type="match status" value="2"/>
</dbReference>
<reference evidence="3 4" key="1">
    <citation type="submission" date="2017-09" db="EMBL/GenBank/DDBJ databases">
        <title>Depth-based differentiation of microbial function through sediment-hosted aquifers and enrichment of novel symbionts in the deep terrestrial subsurface.</title>
        <authorList>
            <person name="Probst A.J."/>
            <person name="Ladd B."/>
            <person name="Jarett J.K."/>
            <person name="Geller-Mcgrath D.E."/>
            <person name="Sieber C.M."/>
            <person name="Emerson J.B."/>
            <person name="Anantharaman K."/>
            <person name="Thomas B.C."/>
            <person name="Malmstrom R."/>
            <person name="Stieglmeier M."/>
            <person name="Klingl A."/>
            <person name="Woyke T."/>
            <person name="Ryan C.M."/>
            <person name="Banfield J.F."/>
        </authorList>
    </citation>
    <scope>NUCLEOTIDE SEQUENCE [LARGE SCALE GENOMIC DNA]</scope>
    <source>
        <strain evidence="3">CG23_combo_of_CG06-09_8_20_14_all_36_12</strain>
    </source>
</reference>
<dbReference type="GO" id="GO:0004222">
    <property type="term" value="F:metalloendopeptidase activity"/>
    <property type="evidence" value="ECO:0007669"/>
    <property type="project" value="TreeGrafter"/>
</dbReference>
<dbReference type="CDD" id="cd00118">
    <property type="entry name" value="LysM"/>
    <property type="match status" value="2"/>
</dbReference>
<dbReference type="InterPro" id="IPR011055">
    <property type="entry name" value="Dup_hybrid_motif"/>
</dbReference>
<protein>
    <recommendedName>
        <fullName evidence="2">LysM domain-containing protein</fullName>
    </recommendedName>
</protein>
<dbReference type="PANTHER" id="PTHR21666:SF270">
    <property type="entry name" value="MUREIN HYDROLASE ACTIVATOR ENVC"/>
    <property type="match status" value="1"/>
</dbReference>
<evidence type="ECO:0000256" key="1">
    <source>
        <dbReference type="SAM" id="Phobius"/>
    </source>
</evidence>
<feature type="domain" description="LysM" evidence="2">
    <location>
        <begin position="149"/>
        <end position="193"/>
    </location>
</feature>
<dbReference type="SUPFAM" id="SSF51261">
    <property type="entry name" value="Duplicated hybrid motif"/>
    <property type="match status" value="1"/>
</dbReference>
<dbReference type="InterPro" id="IPR050570">
    <property type="entry name" value="Cell_wall_metabolism_enzyme"/>
</dbReference>
<organism evidence="3 4">
    <name type="scientific">Candidatus Nealsonbacteria bacterium CG23_combo_of_CG06-09_8_20_14_all_36_12</name>
    <dbReference type="NCBI Taxonomy" id="1974718"/>
    <lineage>
        <taxon>Bacteria</taxon>
        <taxon>Candidatus Nealsoniibacteriota</taxon>
    </lineage>
</organism>
<dbReference type="Gene3D" id="2.70.70.10">
    <property type="entry name" value="Glucose Permease (Domain IIA)"/>
    <property type="match status" value="1"/>
</dbReference>
<dbReference type="Pfam" id="PF01476">
    <property type="entry name" value="LysM"/>
    <property type="match status" value="2"/>
</dbReference>
<evidence type="ECO:0000259" key="2">
    <source>
        <dbReference type="PROSITE" id="PS51782"/>
    </source>
</evidence>
<dbReference type="InterPro" id="IPR036779">
    <property type="entry name" value="LysM_dom_sf"/>
</dbReference>
<evidence type="ECO:0000313" key="4">
    <source>
        <dbReference type="Proteomes" id="UP000228681"/>
    </source>
</evidence>
<dbReference type="InterPro" id="IPR018392">
    <property type="entry name" value="LysM"/>
</dbReference>
<keyword evidence="1" id="KW-0812">Transmembrane</keyword>
<dbReference type="CDD" id="cd12797">
    <property type="entry name" value="M23_peptidase"/>
    <property type="match status" value="1"/>
</dbReference>
<dbReference type="AlphaFoldDB" id="A0A2G9Z0H1"/>
<dbReference type="EMBL" id="PCRS01000017">
    <property type="protein sequence ID" value="PIP24996.1"/>
    <property type="molecule type" value="Genomic_DNA"/>
</dbReference>
<dbReference type="SMART" id="SM00257">
    <property type="entry name" value="LysM"/>
    <property type="match status" value="2"/>
</dbReference>
<dbReference type="Pfam" id="PF01551">
    <property type="entry name" value="Peptidase_M23"/>
    <property type="match status" value="1"/>
</dbReference>
<keyword evidence="1" id="KW-1133">Transmembrane helix</keyword>
<gene>
    <name evidence="3" type="ORF">COX34_01020</name>
</gene>
<comment type="caution">
    <text evidence="3">The sequence shown here is derived from an EMBL/GenBank/DDBJ whole genome shotgun (WGS) entry which is preliminary data.</text>
</comment>
<dbReference type="InterPro" id="IPR016047">
    <property type="entry name" value="M23ase_b-sheet_dom"/>
</dbReference>
<keyword evidence="1" id="KW-0472">Membrane</keyword>
<evidence type="ECO:0000313" key="3">
    <source>
        <dbReference type="EMBL" id="PIP24996.1"/>
    </source>
</evidence>
<accession>A0A2G9Z0H1</accession>
<sequence>MANRLWRLQPFDKLRVVLSRVEGQNSLKFFKEKIREIGKFLKGSKKDPFLYLGVATFVLLGLISFIPYQFLANEDFILMSENSTSFQSQSLNGGGFLGQGGPKKLEPPELSLVQENSLTGFSPPLVISPRVLGSLLGDGSCPERGNEIIEYVVQPGDTLASIAEQFDLSLNTLLWANNLSQNSILKVGQKLIILPVSGVLHHVKSGETVSEIAKKYKGDVNEIVVFNELSEEGGIAVGDILIIPDGVMLPPAKIYTPPLTPLASSYFICPISPPCRITQGLHWYNAIDFSHGNCGEPIYAAAGGQILKVRYGWNGGAGNYLTILHPNGVVTMYGHLQTILVSSGQPVSQGQIIALMGGQPGTPGAGRSSGCHLHFGVTGARNPFVR</sequence>
<feature type="transmembrane region" description="Helical" evidence="1">
    <location>
        <begin position="49"/>
        <end position="71"/>
    </location>
</feature>